<comment type="caution">
    <text evidence="1">The sequence shown here is derived from an EMBL/GenBank/DDBJ whole genome shotgun (WGS) entry which is preliminary data.</text>
</comment>
<protein>
    <submittedName>
        <fullName evidence="1">Uncharacterized protein</fullName>
    </submittedName>
</protein>
<gene>
    <name evidence="1" type="ORF">ACFYTF_21065</name>
</gene>
<accession>A0ABW6PSE3</accession>
<evidence type="ECO:0000313" key="2">
    <source>
        <dbReference type="Proteomes" id="UP001601444"/>
    </source>
</evidence>
<sequence>MVDGACTEPGGSVPIAARLRRVEARAGNRGLAVRRAPAPPYGWELYSPARVVCRGTLDNVEDWLTAAEQQAAAGEQ</sequence>
<reference evidence="1 2" key="1">
    <citation type="submission" date="2024-10" db="EMBL/GenBank/DDBJ databases">
        <title>The Natural Products Discovery Center: Release of the First 8490 Sequenced Strains for Exploring Actinobacteria Biosynthetic Diversity.</title>
        <authorList>
            <person name="Kalkreuter E."/>
            <person name="Kautsar S.A."/>
            <person name="Yang D."/>
            <person name="Bader C.D."/>
            <person name="Teijaro C.N."/>
            <person name="Fluegel L."/>
            <person name="Davis C.M."/>
            <person name="Simpson J.R."/>
            <person name="Lauterbach L."/>
            <person name="Steele A.D."/>
            <person name="Gui C."/>
            <person name="Meng S."/>
            <person name="Li G."/>
            <person name="Viehrig K."/>
            <person name="Ye F."/>
            <person name="Su P."/>
            <person name="Kiefer A.F."/>
            <person name="Nichols A."/>
            <person name="Cepeda A.J."/>
            <person name="Yan W."/>
            <person name="Fan B."/>
            <person name="Jiang Y."/>
            <person name="Adhikari A."/>
            <person name="Zheng C.-J."/>
            <person name="Schuster L."/>
            <person name="Cowan T.M."/>
            <person name="Smanski M.J."/>
            <person name="Chevrette M.G."/>
            <person name="De Carvalho L.P.S."/>
            <person name="Shen B."/>
        </authorList>
    </citation>
    <scope>NUCLEOTIDE SEQUENCE [LARGE SCALE GENOMIC DNA]</scope>
    <source>
        <strain evidence="1 2">NPDC004045</strain>
    </source>
</reference>
<evidence type="ECO:0000313" key="1">
    <source>
        <dbReference type="EMBL" id="MFF0545326.1"/>
    </source>
</evidence>
<dbReference type="EMBL" id="JBIAMX010000013">
    <property type="protein sequence ID" value="MFF0545326.1"/>
    <property type="molecule type" value="Genomic_DNA"/>
</dbReference>
<proteinExistence type="predicted"/>
<name>A0ABW6PSE3_9NOCA</name>
<dbReference type="RefSeq" id="WP_157224942.1">
    <property type="nucleotide sequence ID" value="NZ_JBIAMX010000013.1"/>
</dbReference>
<organism evidence="1 2">
    <name type="scientific">Nocardia thailandica</name>
    <dbReference type="NCBI Taxonomy" id="257275"/>
    <lineage>
        <taxon>Bacteria</taxon>
        <taxon>Bacillati</taxon>
        <taxon>Actinomycetota</taxon>
        <taxon>Actinomycetes</taxon>
        <taxon>Mycobacteriales</taxon>
        <taxon>Nocardiaceae</taxon>
        <taxon>Nocardia</taxon>
    </lineage>
</organism>
<keyword evidence="2" id="KW-1185">Reference proteome</keyword>
<dbReference type="Proteomes" id="UP001601444">
    <property type="component" value="Unassembled WGS sequence"/>
</dbReference>